<organism evidence="3 4">
    <name type="scientific">Stephanodiscus triporus</name>
    <dbReference type="NCBI Taxonomy" id="2934178"/>
    <lineage>
        <taxon>Eukaryota</taxon>
        <taxon>Sar</taxon>
        <taxon>Stramenopiles</taxon>
        <taxon>Ochrophyta</taxon>
        <taxon>Bacillariophyta</taxon>
        <taxon>Coscinodiscophyceae</taxon>
        <taxon>Thalassiosirophycidae</taxon>
        <taxon>Stephanodiscales</taxon>
        <taxon>Stephanodiscaceae</taxon>
        <taxon>Stephanodiscus</taxon>
    </lineage>
</organism>
<evidence type="ECO:0000259" key="2">
    <source>
        <dbReference type="PROSITE" id="PS50982"/>
    </source>
</evidence>
<feature type="compositionally biased region" description="Basic and acidic residues" evidence="1">
    <location>
        <begin position="145"/>
        <end position="159"/>
    </location>
</feature>
<evidence type="ECO:0000256" key="1">
    <source>
        <dbReference type="SAM" id="MobiDB-lite"/>
    </source>
</evidence>
<dbReference type="Proteomes" id="UP001530315">
    <property type="component" value="Unassembled WGS sequence"/>
</dbReference>
<gene>
    <name evidence="3" type="ORF">ACHAW5_008519</name>
</gene>
<protein>
    <recommendedName>
        <fullName evidence="2">MBD domain-containing protein</fullName>
    </recommendedName>
</protein>
<feature type="domain" description="MBD" evidence="2">
    <location>
        <begin position="299"/>
        <end position="370"/>
    </location>
</feature>
<dbReference type="EMBL" id="JALLAZ020000600">
    <property type="protein sequence ID" value="KAL3791215.1"/>
    <property type="molecule type" value="Genomic_DNA"/>
</dbReference>
<keyword evidence="4" id="KW-1185">Reference proteome</keyword>
<dbReference type="AlphaFoldDB" id="A0ABD3PSV3"/>
<evidence type="ECO:0000313" key="3">
    <source>
        <dbReference type="EMBL" id="KAL3791215.1"/>
    </source>
</evidence>
<dbReference type="PROSITE" id="PS50982">
    <property type="entry name" value="MBD"/>
    <property type="match status" value="1"/>
</dbReference>
<comment type="caution">
    <text evidence="3">The sequence shown here is derived from an EMBL/GenBank/DDBJ whole genome shotgun (WGS) entry which is preliminary data.</text>
</comment>
<feature type="region of interest" description="Disordered" evidence="1">
    <location>
        <begin position="1"/>
        <end position="47"/>
    </location>
</feature>
<sequence>MPSRFRRRVEGGIPNGGNAAVRPGADARTTHHDDHSASSAENEREMPRPVNNVILSFRNNYYKDIMWRHFRMLGKARDKVSETRIGNEIFSLLKQNMGESGIFLKYEGARVFELNDEKALAKIMADIYRRNKDHPLWSKFPGKSPGKEKQEQISKPRDSKHSVQLFAFDIEQVENNDMGLRPKRKLKSSARFDSVSFDMVAPSCKIGEGFACPRCSAICSYDSRACEVCQLQCYYEAGIGVVVLKERQARVEQDRNLVPLIHEKVARRVETKKMESKKSRCSSEEVFHDSSHFTYGDDAHNPDQPAEGLPDGWIVRKIPRDSGHRCDNYWYSPKKRYKFRTKSSVQNFLMCLEKTDGNESDAMTLCKNYSNKSTMWDNNAAKALVEMANQKNGIVSEESRRSKQPFIESSPPKEKVISDFALATAPVRAGDDDSASVNRGITPVLVHLYSNELKPDGRDCVKLPRRSVSAHAAGVELSNRQEKIDAAKNTGFANQFVTLQGTHVEMANRLRENEAALIAAETTIASRDYRLQLR</sequence>
<feature type="compositionally biased region" description="Basic and acidic residues" evidence="1">
    <location>
        <begin position="28"/>
        <end position="47"/>
    </location>
</feature>
<dbReference type="SUPFAM" id="SSF54171">
    <property type="entry name" value="DNA-binding domain"/>
    <property type="match status" value="1"/>
</dbReference>
<dbReference type="Gene3D" id="3.30.890.10">
    <property type="entry name" value="Methyl-cpg-binding Protein 2, Chain A"/>
    <property type="match status" value="1"/>
</dbReference>
<accession>A0ABD3PSV3</accession>
<proteinExistence type="predicted"/>
<dbReference type="InterPro" id="IPR001739">
    <property type="entry name" value="Methyl_CpG_DNA-bd"/>
</dbReference>
<name>A0ABD3PSV3_9STRA</name>
<dbReference type="InterPro" id="IPR016177">
    <property type="entry name" value="DNA-bd_dom_sf"/>
</dbReference>
<reference evidence="3 4" key="1">
    <citation type="submission" date="2024-10" db="EMBL/GenBank/DDBJ databases">
        <title>Updated reference genomes for cyclostephanoid diatoms.</title>
        <authorList>
            <person name="Roberts W.R."/>
            <person name="Alverson A.J."/>
        </authorList>
    </citation>
    <scope>NUCLEOTIDE SEQUENCE [LARGE SCALE GENOMIC DNA]</scope>
    <source>
        <strain evidence="3 4">AJA276-08</strain>
    </source>
</reference>
<evidence type="ECO:0000313" key="4">
    <source>
        <dbReference type="Proteomes" id="UP001530315"/>
    </source>
</evidence>
<feature type="region of interest" description="Disordered" evidence="1">
    <location>
        <begin position="136"/>
        <end position="159"/>
    </location>
</feature>